<feature type="compositionally biased region" description="Polar residues" evidence="1">
    <location>
        <begin position="72"/>
        <end position="83"/>
    </location>
</feature>
<evidence type="ECO:0000313" key="3">
    <source>
        <dbReference type="Proteomes" id="UP001187531"/>
    </source>
</evidence>
<reference evidence="2" key="1">
    <citation type="submission" date="2023-07" db="EMBL/GenBank/DDBJ databases">
        <title>Chromosome-level genome assembly of Artemia franciscana.</title>
        <authorList>
            <person name="Jo E."/>
        </authorList>
    </citation>
    <scope>NUCLEOTIDE SEQUENCE</scope>
    <source>
        <tissue evidence="2">Whole body</tissue>
    </source>
</reference>
<feature type="compositionally biased region" description="Polar residues" evidence="1">
    <location>
        <begin position="36"/>
        <end position="47"/>
    </location>
</feature>
<keyword evidence="3" id="KW-1185">Reference proteome</keyword>
<protein>
    <submittedName>
        <fullName evidence="2">Uncharacterized protein</fullName>
    </submittedName>
</protein>
<proteinExistence type="predicted"/>
<dbReference type="EMBL" id="JAVRJZ010000019">
    <property type="protein sequence ID" value="KAK2706768.1"/>
    <property type="molecule type" value="Genomic_DNA"/>
</dbReference>
<accession>A0AA88KTY1</accession>
<evidence type="ECO:0000256" key="1">
    <source>
        <dbReference type="SAM" id="MobiDB-lite"/>
    </source>
</evidence>
<organism evidence="2 3">
    <name type="scientific">Artemia franciscana</name>
    <name type="common">Brine shrimp</name>
    <name type="synonym">Artemia sanfranciscana</name>
    <dbReference type="NCBI Taxonomy" id="6661"/>
    <lineage>
        <taxon>Eukaryota</taxon>
        <taxon>Metazoa</taxon>
        <taxon>Ecdysozoa</taxon>
        <taxon>Arthropoda</taxon>
        <taxon>Crustacea</taxon>
        <taxon>Branchiopoda</taxon>
        <taxon>Anostraca</taxon>
        <taxon>Artemiidae</taxon>
        <taxon>Artemia</taxon>
    </lineage>
</organism>
<dbReference type="Proteomes" id="UP001187531">
    <property type="component" value="Unassembled WGS sequence"/>
</dbReference>
<sequence length="104" mass="10999">MSPNDDPLGTEIDNTLHPSPRPIFDGPSFGAGNVSPFGTTPLPQVLSDPSSLEQALTSPLALRTPGPIAVPPQSNEDVSTQMPRDTKYTARSGRLVKPVIPLDL</sequence>
<name>A0AA88KTY1_ARTSF</name>
<feature type="region of interest" description="Disordered" evidence="1">
    <location>
        <begin position="1"/>
        <end position="47"/>
    </location>
</feature>
<feature type="region of interest" description="Disordered" evidence="1">
    <location>
        <begin position="62"/>
        <end position="92"/>
    </location>
</feature>
<comment type="caution">
    <text evidence="2">The sequence shown here is derived from an EMBL/GenBank/DDBJ whole genome shotgun (WGS) entry which is preliminary data.</text>
</comment>
<dbReference type="AlphaFoldDB" id="A0AA88KTY1"/>
<evidence type="ECO:0000313" key="2">
    <source>
        <dbReference type="EMBL" id="KAK2706768.1"/>
    </source>
</evidence>
<gene>
    <name evidence="2" type="ORF">QYM36_014719</name>
</gene>